<dbReference type="AlphaFoldDB" id="A0A378B378"/>
<gene>
    <name evidence="1" type="ORF">NCTC5050_03861</name>
</gene>
<protein>
    <submittedName>
        <fullName evidence="1">Uncharacterized protein</fullName>
    </submittedName>
</protein>
<proteinExistence type="predicted"/>
<sequence length="114" mass="12481">MPITPTRLVAVTWWVSSGLKTVMPPHSIGPADARSMLSGRGITHCQSARSLLAKPPRLRMVGTEPSRQLIWLPLMQASQWPQLRAVQPMPTFWPIFSPLSCAALPSAATRPITS</sequence>
<evidence type="ECO:0000313" key="1">
    <source>
        <dbReference type="EMBL" id="STV26784.1"/>
    </source>
</evidence>
<accession>A0A378B378</accession>
<name>A0A378B378_KLEPO</name>
<organism evidence="1 2">
    <name type="scientific">Klebsiella pneumoniae subsp. ozaenae</name>
    <dbReference type="NCBI Taxonomy" id="574"/>
    <lineage>
        <taxon>Bacteria</taxon>
        <taxon>Pseudomonadati</taxon>
        <taxon>Pseudomonadota</taxon>
        <taxon>Gammaproteobacteria</taxon>
        <taxon>Enterobacterales</taxon>
        <taxon>Enterobacteriaceae</taxon>
        <taxon>Klebsiella/Raoultella group</taxon>
        <taxon>Klebsiella</taxon>
        <taxon>Klebsiella pneumoniae complex</taxon>
    </lineage>
</organism>
<dbReference type="EMBL" id="UGLZ01000005">
    <property type="protein sequence ID" value="STV26784.1"/>
    <property type="molecule type" value="Genomic_DNA"/>
</dbReference>
<dbReference type="Proteomes" id="UP000255382">
    <property type="component" value="Unassembled WGS sequence"/>
</dbReference>
<keyword evidence="2" id="KW-1185">Reference proteome</keyword>
<reference evidence="1 2" key="1">
    <citation type="submission" date="2018-06" db="EMBL/GenBank/DDBJ databases">
        <authorList>
            <consortium name="Pathogen Informatics"/>
            <person name="Doyle S."/>
        </authorList>
    </citation>
    <scope>NUCLEOTIDE SEQUENCE [LARGE SCALE GENOMIC DNA]</scope>
    <source>
        <strain evidence="1 2">NCTC5050</strain>
    </source>
</reference>
<evidence type="ECO:0000313" key="2">
    <source>
        <dbReference type="Proteomes" id="UP000255382"/>
    </source>
</evidence>